<dbReference type="AlphaFoldDB" id="A0A7J7ITQ5"/>
<name>A0A7J7ITQ5_BUGNE</name>
<evidence type="ECO:0000313" key="2">
    <source>
        <dbReference type="Proteomes" id="UP000593567"/>
    </source>
</evidence>
<comment type="caution">
    <text evidence="1">The sequence shown here is derived from an EMBL/GenBank/DDBJ whole genome shotgun (WGS) entry which is preliminary data.</text>
</comment>
<keyword evidence="2" id="KW-1185">Reference proteome</keyword>
<protein>
    <submittedName>
        <fullName evidence="1">Uncharacterized protein</fullName>
    </submittedName>
</protein>
<proteinExistence type="predicted"/>
<gene>
    <name evidence="1" type="ORF">EB796_024366</name>
</gene>
<organism evidence="1 2">
    <name type="scientific">Bugula neritina</name>
    <name type="common">Brown bryozoan</name>
    <name type="synonym">Sertularia neritina</name>
    <dbReference type="NCBI Taxonomy" id="10212"/>
    <lineage>
        <taxon>Eukaryota</taxon>
        <taxon>Metazoa</taxon>
        <taxon>Spiralia</taxon>
        <taxon>Lophotrochozoa</taxon>
        <taxon>Bryozoa</taxon>
        <taxon>Gymnolaemata</taxon>
        <taxon>Cheilostomatida</taxon>
        <taxon>Flustrina</taxon>
        <taxon>Buguloidea</taxon>
        <taxon>Bugulidae</taxon>
        <taxon>Bugula</taxon>
    </lineage>
</organism>
<sequence length="90" mass="9811">MWKALEPGLKLASTLHHLAEGASHAAIAAHYRLGRSTTSKAIYDTLNALGVVLQPLYLKPPSGPAEWMTVVHGLVVDKNNLAALYYYLQI</sequence>
<accession>A0A7J7ITQ5</accession>
<evidence type="ECO:0000313" key="1">
    <source>
        <dbReference type="EMBL" id="KAF6017299.1"/>
    </source>
</evidence>
<dbReference type="EMBL" id="VXIV02003414">
    <property type="protein sequence ID" value="KAF6017299.1"/>
    <property type="molecule type" value="Genomic_DNA"/>
</dbReference>
<reference evidence="1" key="1">
    <citation type="submission" date="2020-06" db="EMBL/GenBank/DDBJ databases">
        <title>Draft genome of Bugula neritina, a colonial animal packing powerful symbionts and potential medicines.</title>
        <authorList>
            <person name="Rayko M."/>
        </authorList>
    </citation>
    <scope>NUCLEOTIDE SEQUENCE [LARGE SCALE GENOMIC DNA]</scope>
    <source>
        <strain evidence="1">Kwan_BN1</strain>
    </source>
</reference>
<dbReference type="Proteomes" id="UP000593567">
    <property type="component" value="Unassembled WGS sequence"/>
</dbReference>
<dbReference type="OrthoDB" id="6136079at2759"/>